<dbReference type="GO" id="GO:0006508">
    <property type="term" value="P:proteolysis"/>
    <property type="evidence" value="ECO:0007669"/>
    <property type="project" value="UniProtKB-KW"/>
</dbReference>
<evidence type="ECO:0000259" key="13">
    <source>
        <dbReference type="Pfam" id="PF01435"/>
    </source>
</evidence>
<dbReference type="CDD" id="cd07335">
    <property type="entry name" value="M48B_HtpX_like"/>
    <property type="match status" value="1"/>
</dbReference>
<sequence length="184" mass="19554">MNAFATGMSRNNSLVAVSTGLLAGMNADEAEAVLGHEVAHVANGDMLTMGLLQGVVNTFVIFLSRIIGFFVDRVILKNERGLGIGYFISSIVAQIFLSAFATIIVMWFSRKREFRADEGGAALAGRHKMICALKRLQGHSAEDLPGEFAAFGINGGAPTGFRALFLSHPPLQSRIASLEAGGGR</sequence>
<comment type="cofactor">
    <cofactor evidence="11">
        <name>Zn(2+)</name>
        <dbReference type="ChEBI" id="CHEBI:29105"/>
    </cofactor>
    <text evidence="11">Binds 1 zinc ion per subunit.</text>
</comment>
<evidence type="ECO:0000256" key="9">
    <source>
        <dbReference type="ARBA" id="ARBA00023049"/>
    </source>
</evidence>
<dbReference type="NCBIfam" id="NF003965">
    <property type="entry name" value="PRK05457.1"/>
    <property type="match status" value="1"/>
</dbReference>
<evidence type="ECO:0000256" key="10">
    <source>
        <dbReference type="ARBA" id="ARBA00023136"/>
    </source>
</evidence>
<dbReference type="AlphaFoldDB" id="A0A2A5WHA9"/>
<evidence type="ECO:0000313" key="15">
    <source>
        <dbReference type="Proteomes" id="UP000219327"/>
    </source>
</evidence>
<evidence type="ECO:0000256" key="11">
    <source>
        <dbReference type="RuleBase" id="RU003983"/>
    </source>
</evidence>
<keyword evidence="10 12" id="KW-0472">Membrane</keyword>
<keyword evidence="5" id="KW-0479">Metal-binding</keyword>
<evidence type="ECO:0000256" key="12">
    <source>
        <dbReference type="SAM" id="Phobius"/>
    </source>
</evidence>
<keyword evidence="7 11" id="KW-0862">Zinc</keyword>
<evidence type="ECO:0000256" key="8">
    <source>
        <dbReference type="ARBA" id="ARBA00022989"/>
    </source>
</evidence>
<dbReference type="InterPro" id="IPR001915">
    <property type="entry name" value="Peptidase_M48"/>
</dbReference>
<evidence type="ECO:0000256" key="6">
    <source>
        <dbReference type="ARBA" id="ARBA00022801"/>
    </source>
</evidence>
<reference evidence="14 15" key="1">
    <citation type="submission" date="2017-08" db="EMBL/GenBank/DDBJ databases">
        <title>Fine stratification of microbial communities through a metagenomic profile of the photic zone.</title>
        <authorList>
            <person name="Haro-Moreno J.M."/>
            <person name="Lopez-Perez M."/>
            <person name="De La Torre J."/>
            <person name="Picazo A."/>
            <person name="Camacho A."/>
            <person name="Rodriguez-Valera F."/>
        </authorList>
    </citation>
    <scope>NUCLEOTIDE SEQUENCE [LARGE SCALE GENOMIC DNA]</scope>
    <source>
        <strain evidence="14">MED-G24</strain>
    </source>
</reference>
<feature type="domain" description="Peptidase M48" evidence="13">
    <location>
        <begin position="1"/>
        <end position="179"/>
    </location>
</feature>
<keyword evidence="8 12" id="KW-1133">Transmembrane helix</keyword>
<name>A0A2A5WHA9_9GAMM</name>
<dbReference type="EMBL" id="NTKD01000082">
    <property type="protein sequence ID" value="PDH35791.1"/>
    <property type="molecule type" value="Genomic_DNA"/>
</dbReference>
<dbReference type="Proteomes" id="UP000219327">
    <property type="component" value="Unassembled WGS sequence"/>
</dbReference>
<evidence type="ECO:0000256" key="5">
    <source>
        <dbReference type="ARBA" id="ARBA00022723"/>
    </source>
</evidence>
<gene>
    <name evidence="14" type="ORF">CNE99_10685</name>
</gene>
<proteinExistence type="inferred from homology"/>
<comment type="caution">
    <text evidence="14">The sequence shown here is derived from an EMBL/GenBank/DDBJ whole genome shotgun (WGS) entry which is preliminary data.</text>
</comment>
<keyword evidence="9 11" id="KW-0482">Metalloprotease</keyword>
<dbReference type="PANTHER" id="PTHR43221">
    <property type="entry name" value="PROTEASE HTPX"/>
    <property type="match status" value="1"/>
</dbReference>
<dbReference type="GO" id="GO:0005886">
    <property type="term" value="C:plasma membrane"/>
    <property type="evidence" value="ECO:0007669"/>
    <property type="project" value="UniProtKB-SubCell"/>
</dbReference>
<evidence type="ECO:0000256" key="1">
    <source>
        <dbReference type="ARBA" id="ARBA00004651"/>
    </source>
</evidence>
<dbReference type="PANTHER" id="PTHR43221:SF1">
    <property type="entry name" value="PROTEASE HTPX"/>
    <property type="match status" value="1"/>
</dbReference>
<accession>A0A2A5WHA9</accession>
<dbReference type="GO" id="GO:0004222">
    <property type="term" value="F:metalloendopeptidase activity"/>
    <property type="evidence" value="ECO:0007669"/>
    <property type="project" value="InterPro"/>
</dbReference>
<dbReference type="InterPro" id="IPR050083">
    <property type="entry name" value="HtpX_protease"/>
</dbReference>
<evidence type="ECO:0000256" key="3">
    <source>
        <dbReference type="ARBA" id="ARBA00022670"/>
    </source>
</evidence>
<protein>
    <submittedName>
        <fullName evidence="14">Protease HtpX</fullName>
    </submittedName>
</protein>
<evidence type="ECO:0000256" key="4">
    <source>
        <dbReference type="ARBA" id="ARBA00022692"/>
    </source>
</evidence>
<evidence type="ECO:0000313" key="14">
    <source>
        <dbReference type="EMBL" id="PDH35791.1"/>
    </source>
</evidence>
<dbReference type="Pfam" id="PF01435">
    <property type="entry name" value="Peptidase_M48"/>
    <property type="match status" value="1"/>
</dbReference>
<feature type="transmembrane region" description="Helical" evidence="12">
    <location>
        <begin position="51"/>
        <end position="71"/>
    </location>
</feature>
<keyword evidence="3 11" id="KW-0645">Protease</keyword>
<dbReference type="Gene3D" id="3.30.2010.10">
    <property type="entry name" value="Metalloproteases ('zincins'), catalytic domain"/>
    <property type="match status" value="1"/>
</dbReference>
<comment type="subcellular location">
    <subcellularLocation>
        <location evidence="1">Cell membrane</location>
        <topology evidence="1">Multi-pass membrane protein</topology>
    </subcellularLocation>
</comment>
<evidence type="ECO:0000256" key="2">
    <source>
        <dbReference type="ARBA" id="ARBA00022475"/>
    </source>
</evidence>
<keyword evidence="6 11" id="KW-0378">Hydrolase</keyword>
<comment type="similarity">
    <text evidence="11">Belongs to the peptidase M48 family.</text>
</comment>
<evidence type="ECO:0000256" key="7">
    <source>
        <dbReference type="ARBA" id="ARBA00022833"/>
    </source>
</evidence>
<keyword evidence="2" id="KW-1003">Cell membrane</keyword>
<dbReference type="GO" id="GO:0046872">
    <property type="term" value="F:metal ion binding"/>
    <property type="evidence" value="ECO:0007669"/>
    <property type="project" value="UniProtKB-KW"/>
</dbReference>
<keyword evidence="4 12" id="KW-0812">Transmembrane</keyword>
<feature type="transmembrane region" description="Helical" evidence="12">
    <location>
        <begin position="83"/>
        <end position="108"/>
    </location>
</feature>
<organism evidence="14 15">
    <name type="scientific">OM182 bacterium MED-G24</name>
    <dbReference type="NCBI Taxonomy" id="1986255"/>
    <lineage>
        <taxon>Bacteria</taxon>
        <taxon>Pseudomonadati</taxon>
        <taxon>Pseudomonadota</taxon>
        <taxon>Gammaproteobacteria</taxon>
        <taxon>OMG group</taxon>
        <taxon>OM182 clade</taxon>
    </lineage>
</organism>